<gene>
    <name evidence="7" type="ORF">GCM10009836_33210</name>
</gene>
<evidence type="ECO:0000256" key="5">
    <source>
        <dbReference type="ARBA" id="ARBA00022970"/>
    </source>
</evidence>
<name>A0ABN2N3H9_9PSEU</name>
<evidence type="ECO:0000259" key="6">
    <source>
        <dbReference type="PROSITE" id="PS50893"/>
    </source>
</evidence>
<dbReference type="PROSITE" id="PS00211">
    <property type="entry name" value="ABC_TRANSPORTER_1"/>
    <property type="match status" value="1"/>
</dbReference>
<dbReference type="PANTHER" id="PTHR43820">
    <property type="entry name" value="HIGH-AFFINITY BRANCHED-CHAIN AMINO ACID TRANSPORT ATP-BINDING PROTEIN LIVF"/>
    <property type="match status" value="1"/>
</dbReference>
<evidence type="ECO:0000256" key="2">
    <source>
        <dbReference type="ARBA" id="ARBA00022448"/>
    </source>
</evidence>
<accession>A0ABN2N3H9</accession>
<dbReference type="PROSITE" id="PS50893">
    <property type="entry name" value="ABC_TRANSPORTER_2"/>
    <property type="match status" value="1"/>
</dbReference>
<evidence type="ECO:0000256" key="1">
    <source>
        <dbReference type="ARBA" id="ARBA00005417"/>
    </source>
</evidence>
<feature type="domain" description="ABC transporter" evidence="6">
    <location>
        <begin position="7"/>
        <end position="236"/>
    </location>
</feature>
<keyword evidence="8" id="KW-1185">Reference proteome</keyword>
<dbReference type="InterPro" id="IPR017871">
    <property type="entry name" value="ABC_transporter-like_CS"/>
</dbReference>
<evidence type="ECO:0000256" key="3">
    <source>
        <dbReference type="ARBA" id="ARBA00022741"/>
    </source>
</evidence>
<dbReference type="InterPro" id="IPR052156">
    <property type="entry name" value="BCAA_Transport_ATP-bd_LivF"/>
</dbReference>
<evidence type="ECO:0000313" key="8">
    <source>
        <dbReference type="Proteomes" id="UP001500449"/>
    </source>
</evidence>
<comment type="similarity">
    <text evidence="1">Belongs to the ABC transporter superfamily.</text>
</comment>
<sequence length="241" mass="25382">MTTANALSLQDVRAGYDKATVLWDLDLDLPAGSIAALLGPNGAGKTTVMRTAAGLLRPGAGAVTLGGTDVTRATPHERARRGLCMVPEGRGIFRNLTVHENLRIQAPPWVPVGDAVEKAVATFPVLGRRGRQAAGSLSGGEQQMLAMARAFMAEWRVVLLDEVSMGLAPRVVDEIYTAVRELASGDVALLIVEQYVGRVLGLADTVFMLDHGSLTYSGPASGVDEERLTAGYFGGSPADVR</sequence>
<dbReference type="GO" id="GO:0005524">
    <property type="term" value="F:ATP binding"/>
    <property type="evidence" value="ECO:0007669"/>
    <property type="project" value="UniProtKB-KW"/>
</dbReference>
<dbReference type="CDD" id="cd03224">
    <property type="entry name" value="ABC_TM1139_LivF_branched"/>
    <property type="match status" value="1"/>
</dbReference>
<proteinExistence type="inferred from homology"/>
<dbReference type="SMART" id="SM00382">
    <property type="entry name" value="AAA"/>
    <property type="match status" value="1"/>
</dbReference>
<organism evidence="7 8">
    <name type="scientific">Pseudonocardia ailaonensis</name>
    <dbReference type="NCBI Taxonomy" id="367279"/>
    <lineage>
        <taxon>Bacteria</taxon>
        <taxon>Bacillati</taxon>
        <taxon>Actinomycetota</taxon>
        <taxon>Actinomycetes</taxon>
        <taxon>Pseudonocardiales</taxon>
        <taxon>Pseudonocardiaceae</taxon>
        <taxon>Pseudonocardia</taxon>
    </lineage>
</organism>
<dbReference type="SUPFAM" id="SSF52540">
    <property type="entry name" value="P-loop containing nucleoside triphosphate hydrolases"/>
    <property type="match status" value="1"/>
</dbReference>
<dbReference type="Gene3D" id="3.40.50.300">
    <property type="entry name" value="P-loop containing nucleotide triphosphate hydrolases"/>
    <property type="match status" value="1"/>
</dbReference>
<reference evidence="7 8" key="1">
    <citation type="journal article" date="2019" name="Int. J. Syst. Evol. Microbiol.">
        <title>The Global Catalogue of Microorganisms (GCM) 10K type strain sequencing project: providing services to taxonomists for standard genome sequencing and annotation.</title>
        <authorList>
            <consortium name="The Broad Institute Genomics Platform"/>
            <consortium name="The Broad Institute Genome Sequencing Center for Infectious Disease"/>
            <person name="Wu L."/>
            <person name="Ma J."/>
        </authorList>
    </citation>
    <scope>NUCLEOTIDE SEQUENCE [LARGE SCALE GENOMIC DNA]</scope>
    <source>
        <strain evidence="7 8">JCM 16009</strain>
    </source>
</reference>
<evidence type="ECO:0000256" key="4">
    <source>
        <dbReference type="ARBA" id="ARBA00022840"/>
    </source>
</evidence>
<keyword evidence="4 7" id="KW-0067">ATP-binding</keyword>
<protein>
    <submittedName>
        <fullName evidence="7">ABC transporter ATP-binding protein</fullName>
    </submittedName>
</protein>
<dbReference type="InterPro" id="IPR027417">
    <property type="entry name" value="P-loop_NTPase"/>
</dbReference>
<keyword evidence="3" id="KW-0547">Nucleotide-binding</keyword>
<keyword evidence="2" id="KW-0813">Transport</keyword>
<dbReference type="EMBL" id="BAAAQK010000009">
    <property type="protein sequence ID" value="GAA1850663.1"/>
    <property type="molecule type" value="Genomic_DNA"/>
</dbReference>
<dbReference type="PANTHER" id="PTHR43820:SF4">
    <property type="entry name" value="HIGH-AFFINITY BRANCHED-CHAIN AMINO ACID TRANSPORT ATP-BINDING PROTEIN LIVF"/>
    <property type="match status" value="1"/>
</dbReference>
<keyword evidence="5" id="KW-0029">Amino-acid transport</keyword>
<comment type="caution">
    <text evidence="7">The sequence shown here is derived from an EMBL/GenBank/DDBJ whole genome shotgun (WGS) entry which is preliminary data.</text>
</comment>
<dbReference type="RefSeq" id="WP_344417532.1">
    <property type="nucleotide sequence ID" value="NZ_BAAAQK010000009.1"/>
</dbReference>
<evidence type="ECO:0000313" key="7">
    <source>
        <dbReference type="EMBL" id="GAA1850663.1"/>
    </source>
</evidence>
<dbReference type="InterPro" id="IPR003439">
    <property type="entry name" value="ABC_transporter-like_ATP-bd"/>
</dbReference>
<dbReference type="InterPro" id="IPR003593">
    <property type="entry name" value="AAA+_ATPase"/>
</dbReference>
<dbReference type="Proteomes" id="UP001500449">
    <property type="component" value="Unassembled WGS sequence"/>
</dbReference>
<dbReference type="Pfam" id="PF00005">
    <property type="entry name" value="ABC_tran"/>
    <property type="match status" value="1"/>
</dbReference>